<sequence>MNFYWVMLWVYKQEGSQKLNKTTGFAKRGVITGTKRSCCGKKSELKVTMVVANRRARARNGCRKTQ</sequence>
<dbReference type="Proteomes" id="UP000605970">
    <property type="component" value="Unassembled WGS sequence"/>
</dbReference>
<dbReference type="AlphaFoldDB" id="A0A8T0A0Z5"/>
<gene>
    <name evidence="1" type="ORF">Mgra_00001182</name>
</gene>
<protein>
    <submittedName>
        <fullName evidence="1">Uncharacterized protein</fullName>
    </submittedName>
</protein>
<reference evidence="1" key="1">
    <citation type="journal article" date="2020" name="Ecol. Evol.">
        <title>Genome structure and content of the rice root-knot nematode (Meloidogyne graminicola).</title>
        <authorList>
            <person name="Phan N.T."/>
            <person name="Danchin E.G.J."/>
            <person name="Klopp C."/>
            <person name="Perfus-Barbeoch L."/>
            <person name="Kozlowski D.K."/>
            <person name="Koutsovoulos G.D."/>
            <person name="Lopez-Roques C."/>
            <person name="Bouchez O."/>
            <person name="Zahm M."/>
            <person name="Besnard G."/>
            <person name="Bellafiore S."/>
        </authorList>
    </citation>
    <scope>NUCLEOTIDE SEQUENCE</scope>
    <source>
        <strain evidence="1">VN-18</strain>
    </source>
</reference>
<organism evidence="1 2">
    <name type="scientific">Meloidogyne graminicola</name>
    <dbReference type="NCBI Taxonomy" id="189291"/>
    <lineage>
        <taxon>Eukaryota</taxon>
        <taxon>Metazoa</taxon>
        <taxon>Ecdysozoa</taxon>
        <taxon>Nematoda</taxon>
        <taxon>Chromadorea</taxon>
        <taxon>Rhabditida</taxon>
        <taxon>Tylenchina</taxon>
        <taxon>Tylenchomorpha</taxon>
        <taxon>Tylenchoidea</taxon>
        <taxon>Meloidogynidae</taxon>
        <taxon>Meloidogyninae</taxon>
        <taxon>Meloidogyne</taxon>
    </lineage>
</organism>
<name>A0A8T0A0Z5_9BILA</name>
<evidence type="ECO:0000313" key="2">
    <source>
        <dbReference type="Proteomes" id="UP000605970"/>
    </source>
</evidence>
<comment type="caution">
    <text evidence="1">The sequence shown here is derived from an EMBL/GenBank/DDBJ whole genome shotgun (WGS) entry which is preliminary data.</text>
</comment>
<keyword evidence="2" id="KW-1185">Reference proteome</keyword>
<proteinExistence type="predicted"/>
<accession>A0A8T0A0Z5</accession>
<dbReference type="EMBL" id="JABEBT010000006">
    <property type="protein sequence ID" value="KAF7639220.1"/>
    <property type="molecule type" value="Genomic_DNA"/>
</dbReference>
<evidence type="ECO:0000313" key="1">
    <source>
        <dbReference type="EMBL" id="KAF7639220.1"/>
    </source>
</evidence>